<keyword evidence="4" id="KW-1185">Reference proteome</keyword>
<dbReference type="Proteomes" id="UP000256779">
    <property type="component" value="Unassembled WGS sequence"/>
</dbReference>
<dbReference type="RefSeq" id="WP_115866960.1">
    <property type="nucleotide sequence ID" value="NZ_QREG01000003.1"/>
</dbReference>
<dbReference type="InterPro" id="IPR045743">
    <property type="entry name" value="DUF6089"/>
</dbReference>
<dbReference type="SUPFAM" id="SSF56925">
    <property type="entry name" value="OMPA-like"/>
    <property type="match status" value="1"/>
</dbReference>
<evidence type="ECO:0000256" key="1">
    <source>
        <dbReference type="SAM" id="SignalP"/>
    </source>
</evidence>
<reference evidence="3 4" key="1">
    <citation type="submission" date="2018-07" db="EMBL/GenBank/DDBJ databases">
        <title>Genomic Encyclopedia of Type Strains, Phase IV (KMG-IV): sequencing the most valuable type-strain genomes for metagenomic binning, comparative biology and taxonomic classification.</title>
        <authorList>
            <person name="Goeker M."/>
        </authorList>
    </citation>
    <scope>NUCLEOTIDE SEQUENCE [LARGE SCALE GENOMIC DNA]</scope>
    <source>
        <strain evidence="3 4">DSM 4134</strain>
    </source>
</reference>
<organism evidence="3 4">
    <name type="scientific">Marinoscillum furvescens DSM 4134</name>
    <dbReference type="NCBI Taxonomy" id="1122208"/>
    <lineage>
        <taxon>Bacteria</taxon>
        <taxon>Pseudomonadati</taxon>
        <taxon>Bacteroidota</taxon>
        <taxon>Cytophagia</taxon>
        <taxon>Cytophagales</taxon>
        <taxon>Reichenbachiellaceae</taxon>
        <taxon>Marinoscillum</taxon>
    </lineage>
</organism>
<dbReference type="AlphaFoldDB" id="A0A3D9L722"/>
<proteinExistence type="predicted"/>
<feature type="signal peptide" evidence="1">
    <location>
        <begin position="1"/>
        <end position="24"/>
    </location>
</feature>
<dbReference type="EMBL" id="QREG01000003">
    <property type="protein sequence ID" value="REE01681.1"/>
    <property type="molecule type" value="Genomic_DNA"/>
</dbReference>
<dbReference type="OrthoDB" id="654178at2"/>
<evidence type="ECO:0000313" key="3">
    <source>
        <dbReference type="EMBL" id="REE01681.1"/>
    </source>
</evidence>
<gene>
    <name evidence="3" type="ORF">C7460_103198</name>
</gene>
<dbReference type="InterPro" id="IPR011250">
    <property type="entry name" value="OMP/PagP_B-barrel"/>
</dbReference>
<sequence>MKFKIFISLSLVLIFLAGALDADAQRRNRYKKRRSKNKRMSSYRGGMVGAKFRPYSYLSANVNALNYFGDLAPVNKAASTDINFTRPGMGINVGHRFTPHLAVRAGFNYGRLKGDDVTSDPNAEDSRARYVRNLHFRNDIKELHMGFEIYLMPNYGGPNMRPDINIYLLVGAAVFHHEPKALVPEFDYTTGGTEPAPQAGEWVKLRKLGTEGQLINSGSVKNSAYSPIQLAIPIGVGINLRLPGPFNAGIEFGYRYLFTDYIDDVSDRYVPFYMLEDDLTRIMSDRAAEPTAAWANVERTSVQVGSTTHPDGQTYYGSPYIGGGLDEKGAIRGNRDDNDMFFMTSLRISMILGQTRSSAKFR</sequence>
<feature type="chain" id="PRO_5017768807" description="DUF6089 domain-containing protein" evidence="1">
    <location>
        <begin position="25"/>
        <end position="362"/>
    </location>
</feature>
<feature type="domain" description="DUF6089" evidence="2">
    <location>
        <begin position="62"/>
        <end position="176"/>
    </location>
</feature>
<comment type="caution">
    <text evidence="3">The sequence shown here is derived from an EMBL/GenBank/DDBJ whole genome shotgun (WGS) entry which is preliminary data.</text>
</comment>
<evidence type="ECO:0000259" key="2">
    <source>
        <dbReference type="Pfam" id="PF19573"/>
    </source>
</evidence>
<name>A0A3D9L722_MARFU</name>
<dbReference type="Pfam" id="PF19573">
    <property type="entry name" value="DUF6089"/>
    <property type="match status" value="1"/>
</dbReference>
<protein>
    <recommendedName>
        <fullName evidence="2">DUF6089 domain-containing protein</fullName>
    </recommendedName>
</protein>
<accession>A0A3D9L722</accession>
<keyword evidence="1" id="KW-0732">Signal</keyword>
<evidence type="ECO:0000313" key="4">
    <source>
        <dbReference type="Proteomes" id="UP000256779"/>
    </source>
</evidence>